<name>A0ACB8WPV0_9TELE</name>
<evidence type="ECO:0000313" key="2">
    <source>
        <dbReference type="Proteomes" id="UP000831701"/>
    </source>
</evidence>
<evidence type="ECO:0000313" key="1">
    <source>
        <dbReference type="EMBL" id="KAI3369844.1"/>
    </source>
</evidence>
<organism evidence="1 2">
    <name type="scientific">Scortum barcoo</name>
    <name type="common">barcoo grunter</name>
    <dbReference type="NCBI Taxonomy" id="214431"/>
    <lineage>
        <taxon>Eukaryota</taxon>
        <taxon>Metazoa</taxon>
        <taxon>Chordata</taxon>
        <taxon>Craniata</taxon>
        <taxon>Vertebrata</taxon>
        <taxon>Euteleostomi</taxon>
        <taxon>Actinopterygii</taxon>
        <taxon>Neopterygii</taxon>
        <taxon>Teleostei</taxon>
        <taxon>Neoteleostei</taxon>
        <taxon>Acanthomorphata</taxon>
        <taxon>Eupercaria</taxon>
        <taxon>Centrarchiformes</taxon>
        <taxon>Terapontoidei</taxon>
        <taxon>Terapontidae</taxon>
        <taxon>Scortum</taxon>
    </lineage>
</organism>
<reference evidence="1" key="1">
    <citation type="submission" date="2022-04" db="EMBL/GenBank/DDBJ databases">
        <title>Jade perch genome.</title>
        <authorList>
            <person name="Chao B."/>
        </authorList>
    </citation>
    <scope>NUCLEOTIDE SEQUENCE</scope>
    <source>
        <strain evidence="1">CB-2022</strain>
    </source>
</reference>
<accession>A0ACB8WPV0</accession>
<protein>
    <submittedName>
        <fullName evidence="1">Uncharacterized protein</fullName>
    </submittedName>
</protein>
<dbReference type="EMBL" id="CM041537">
    <property type="protein sequence ID" value="KAI3369844.1"/>
    <property type="molecule type" value="Genomic_DNA"/>
</dbReference>
<comment type="caution">
    <text evidence="1">The sequence shown here is derived from an EMBL/GenBank/DDBJ whole genome shotgun (WGS) entry which is preliminary data.</text>
</comment>
<gene>
    <name evidence="1" type="ORF">L3Q82_024423</name>
</gene>
<dbReference type="Proteomes" id="UP000831701">
    <property type="component" value="Chromosome 7"/>
</dbReference>
<sequence length="172" mass="19543">MSWTHFRVKRGAELSTDHHLVVSWIRWQGRKLDRPGRPKRIVFRGRLETLSPKWTMFSAYHYHVGNGGSKLWARHGLWCLSWRQTLNPVVDTGNRSQDGPGEAKTSGLGGVGEAMEEDYRWPPRREFWQTVQAPQKGKGSNSLYSANTVYSAGGELLTSTGDIVGRWMEITT</sequence>
<keyword evidence="2" id="KW-1185">Reference proteome</keyword>
<proteinExistence type="predicted"/>